<reference evidence="1 2" key="1">
    <citation type="journal article" date="2015" name="Antonie Van Leeuwenhoek">
        <title>Prauserella endophytica sp. nov., an endophytic actinobacterium isolated from Tamarix taklamakanensis.</title>
        <authorList>
            <person name="Liu J.M."/>
            <person name="Habden X."/>
            <person name="Guo L."/>
            <person name="Tuo L."/>
            <person name="Jiang Z.K."/>
            <person name="Liu S.W."/>
            <person name="Liu X.F."/>
            <person name="Chen L."/>
            <person name="Li R.F."/>
            <person name="Zhang Y.Q."/>
            <person name="Sun C.H."/>
        </authorList>
    </citation>
    <scope>NUCLEOTIDE SEQUENCE [LARGE SCALE GENOMIC DNA]</scope>
    <source>
        <strain evidence="1 2">CGMCC 4.7182</strain>
    </source>
</reference>
<gene>
    <name evidence="1" type="ORF">FCN18_00595</name>
</gene>
<organism evidence="1 2">
    <name type="scientific">Prauserella endophytica</name>
    <dbReference type="NCBI Taxonomy" id="1592324"/>
    <lineage>
        <taxon>Bacteria</taxon>
        <taxon>Bacillati</taxon>
        <taxon>Actinomycetota</taxon>
        <taxon>Actinomycetes</taxon>
        <taxon>Pseudonocardiales</taxon>
        <taxon>Pseudonocardiaceae</taxon>
        <taxon>Prauserella</taxon>
        <taxon>Prauserella coralliicola group</taxon>
    </lineage>
</organism>
<sequence length="24" mass="2522">MSGKLCRCAAYPRIVAAVSKAAVR</sequence>
<dbReference type="EMBL" id="SWMS01000001">
    <property type="protein sequence ID" value="TKG73732.1"/>
    <property type="molecule type" value="Genomic_DNA"/>
</dbReference>
<dbReference type="SUPFAM" id="SSF47741">
    <property type="entry name" value="CO dehydrogenase ISP C-domain like"/>
    <property type="match status" value="1"/>
</dbReference>
<evidence type="ECO:0008006" key="3">
    <source>
        <dbReference type="Google" id="ProtNLM"/>
    </source>
</evidence>
<dbReference type="Proteomes" id="UP000309992">
    <property type="component" value="Unassembled WGS sequence"/>
</dbReference>
<name>A0ABY2SCT4_9PSEU</name>
<proteinExistence type="predicted"/>
<evidence type="ECO:0000313" key="1">
    <source>
        <dbReference type="EMBL" id="TKG73732.1"/>
    </source>
</evidence>
<dbReference type="InterPro" id="IPR036884">
    <property type="entry name" value="2Fe-2S-bd_dom_sf"/>
</dbReference>
<protein>
    <recommendedName>
        <fullName evidence="3">(2Fe-2S)-binding protein</fullName>
    </recommendedName>
</protein>
<dbReference type="Gene3D" id="1.10.150.120">
    <property type="entry name" value="[2Fe-2S]-binding domain"/>
    <property type="match status" value="1"/>
</dbReference>
<comment type="caution">
    <text evidence="1">The sequence shown here is derived from an EMBL/GenBank/DDBJ whole genome shotgun (WGS) entry which is preliminary data.</text>
</comment>
<evidence type="ECO:0000313" key="2">
    <source>
        <dbReference type="Proteomes" id="UP000309992"/>
    </source>
</evidence>
<keyword evidence="2" id="KW-1185">Reference proteome</keyword>
<accession>A0ABY2SCT4</accession>